<dbReference type="SUPFAM" id="SSF143100">
    <property type="entry name" value="TTHA1013/TTHA0281-like"/>
    <property type="match status" value="1"/>
</dbReference>
<name>A0A228EKW6_9BURK</name>
<gene>
    <name evidence="1" type="ORF">C6Q15_07455</name>
</gene>
<dbReference type="AlphaFoldDB" id="A0A228EKW6"/>
<accession>A0A228EKW6</accession>
<dbReference type="RefSeq" id="WP_105796994.1">
    <property type="nucleotide sequence ID" value="NZ_CAJHDM010000040.1"/>
</dbReference>
<dbReference type="EMBL" id="PVGH01000034">
    <property type="protein sequence ID" value="PRF63898.1"/>
    <property type="molecule type" value="Genomic_DNA"/>
</dbReference>
<reference evidence="1 2" key="1">
    <citation type="submission" date="2018-03" db="EMBL/GenBank/DDBJ databases">
        <authorList>
            <person name="Keele B.F."/>
        </authorList>
    </citation>
    <scope>NUCLEOTIDE SEQUENCE [LARGE SCALE GENOMIC DNA]</scope>
    <source>
        <strain evidence="1 2">AU19729</strain>
    </source>
</reference>
<evidence type="ECO:0000313" key="1">
    <source>
        <dbReference type="EMBL" id="PRF63898.1"/>
    </source>
</evidence>
<evidence type="ECO:0000313" key="2">
    <source>
        <dbReference type="Proteomes" id="UP000238982"/>
    </source>
</evidence>
<organism evidence="1 2">
    <name type="scientific">Burkholderia multivorans</name>
    <dbReference type="NCBI Taxonomy" id="87883"/>
    <lineage>
        <taxon>Bacteria</taxon>
        <taxon>Pseudomonadati</taxon>
        <taxon>Pseudomonadota</taxon>
        <taxon>Betaproteobacteria</taxon>
        <taxon>Burkholderiales</taxon>
        <taxon>Burkholderiaceae</taxon>
        <taxon>Burkholderia</taxon>
        <taxon>Burkholderia cepacia complex</taxon>
    </lineage>
</organism>
<comment type="caution">
    <text evidence="1">The sequence shown here is derived from an EMBL/GenBank/DDBJ whole genome shotgun (WGS) entry which is preliminary data.</text>
</comment>
<sequence>MLSYRIELEPGDDGALVARSPDIPEIAVAGVDEADTCARTLAALEDAFEIYFGEKRPIPLPSAEHDGKYVVTLPVLLALKVLLANEMIEQKVRKAELARRLQVSQVQIDRLLRFRHASKIEHVEAAFTQLGKRLEIRAV</sequence>
<dbReference type="InterPro" id="IPR035069">
    <property type="entry name" value="TTHA1013/TTHA0281-like"/>
</dbReference>
<dbReference type="Proteomes" id="UP000238982">
    <property type="component" value="Unassembled WGS sequence"/>
</dbReference>
<protein>
    <submittedName>
        <fullName evidence="1">HicB family protein</fullName>
    </submittedName>
</protein>
<proteinExistence type="predicted"/>